<evidence type="ECO:0000313" key="2">
    <source>
        <dbReference type="EMBL" id="SNX85448.1"/>
    </source>
</evidence>
<feature type="compositionally biased region" description="Pro residues" evidence="1">
    <location>
        <begin position="9"/>
        <end position="24"/>
    </location>
</feature>
<dbReference type="Proteomes" id="UP001294444">
    <property type="component" value="Unassembled WGS sequence"/>
</dbReference>
<evidence type="ECO:0000256" key="1">
    <source>
        <dbReference type="SAM" id="MobiDB-lite"/>
    </source>
</evidence>
<reference evidence="2" key="1">
    <citation type="submission" date="2023-10" db="EMBL/GenBank/DDBJ databases">
        <authorList>
            <person name="Guldener U."/>
        </authorList>
    </citation>
    <scope>NUCLEOTIDE SEQUENCE</scope>
    <source>
        <strain evidence="2">Mp4</strain>
    </source>
</reference>
<feature type="region of interest" description="Disordered" evidence="1">
    <location>
        <begin position="147"/>
        <end position="245"/>
    </location>
</feature>
<feature type="region of interest" description="Disordered" evidence="1">
    <location>
        <begin position="266"/>
        <end position="286"/>
    </location>
</feature>
<feature type="region of interest" description="Disordered" evidence="1">
    <location>
        <begin position="1"/>
        <end position="24"/>
    </location>
</feature>
<keyword evidence="3" id="KW-1185">Reference proteome</keyword>
<evidence type="ECO:0000313" key="3">
    <source>
        <dbReference type="Proteomes" id="UP001294444"/>
    </source>
</evidence>
<proteinExistence type="predicted"/>
<feature type="compositionally biased region" description="Basic and acidic residues" evidence="1">
    <location>
        <begin position="177"/>
        <end position="219"/>
    </location>
</feature>
<organism evidence="2 3">
    <name type="scientific">Melanopsichium pennsylvanicum</name>
    <dbReference type="NCBI Taxonomy" id="63383"/>
    <lineage>
        <taxon>Eukaryota</taxon>
        <taxon>Fungi</taxon>
        <taxon>Dikarya</taxon>
        <taxon>Basidiomycota</taxon>
        <taxon>Ustilaginomycotina</taxon>
        <taxon>Ustilaginomycetes</taxon>
        <taxon>Ustilaginales</taxon>
        <taxon>Ustilaginaceae</taxon>
        <taxon>Melanopsichium</taxon>
    </lineage>
</organism>
<accession>A0AAJ4XQX4</accession>
<gene>
    <name evidence="2" type="ORF">MEPE_04157</name>
</gene>
<feature type="region of interest" description="Disordered" evidence="1">
    <location>
        <begin position="379"/>
        <end position="426"/>
    </location>
</feature>
<protein>
    <submittedName>
        <fullName evidence="2">Uncharacterized protein</fullName>
    </submittedName>
</protein>
<sequence>MSAAIGGGPVPPPLPTRRSAQPPPTQVEFLLSQVRATLGYLSEIGGFDPVIKRQIHELLIKGTIDTNLTASHSATPTYSKCPITEAETESLGKKNSWLRKALSETSILPTAVETALSLTAGPLLSDEQKDAIVQLVEFSQKGVAEKLTDPTMQRRTATGAKTAPSSAIKAVSGWSRGLKEGKEKKISESGEKRERKKREKEEKKQIKEELKREREEVIRSRQRQMLNSDEGRRGSEDLVASPTSTVSLIRNSRDGLVSAHQNLASLRSEAEDGGASSSTDSDESRHQYVRITNQGPINANKWESGSGSIADAATLTVLSDAISTRQNGARSSVGGTNTTFVVEPGLAISCSLVVVKGEKELGEELQAAGQHNVASLTSMSSKSDIAVPPPPPTHPEVLGIRRQSSSAAPFIRTPSISGLDPSRGVD</sequence>
<dbReference type="AlphaFoldDB" id="A0AAJ4XQX4"/>
<name>A0AAJ4XQX4_9BASI</name>
<dbReference type="EMBL" id="OAPG01000010">
    <property type="protein sequence ID" value="SNX85448.1"/>
    <property type="molecule type" value="Genomic_DNA"/>
</dbReference>
<comment type="caution">
    <text evidence="2">The sequence shown here is derived from an EMBL/GenBank/DDBJ whole genome shotgun (WGS) entry which is preliminary data.</text>
</comment>